<protein>
    <submittedName>
        <fullName evidence="2">Uncharacterized protein</fullName>
    </submittedName>
</protein>
<organism evidence="2 3">
    <name type="scientific">Pythium oligandrum</name>
    <name type="common">Mycoparasitic fungus</name>
    <dbReference type="NCBI Taxonomy" id="41045"/>
    <lineage>
        <taxon>Eukaryota</taxon>
        <taxon>Sar</taxon>
        <taxon>Stramenopiles</taxon>
        <taxon>Oomycota</taxon>
        <taxon>Peronosporomycetes</taxon>
        <taxon>Pythiales</taxon>
        <taxon>Pythiaceae</taxon>
        <taxon>Pythium</taxon>
    </lineage>
</organism>
<keyword evidence="3" id="KW-1185">Reference proteome</keyword>
<evidence type="ECO:0000313" key="2">
    <source>
        <dbReference type="EMBL" id="TMW59198.1"/>
    </source>
</evidence>
<sequence length="240" mass="26201">MATHVMFMLPIPQRRAPTEYDDRHSVLPGASIVGEEEVASLGVVDTLNALTSYFLPEIAEEIGAATGALIPEATESLLLYSVDDQLEDEEEQDEPSLPDTIVPLYLFEEEMTRERSGSNTSVSSVNSQTSVLAATATSFSTAATTALSSWFSYDEPVSHDQDEQEDAVLTDADADVTDDEDFLLEDLPVTKPHRSASLPAVDASFPTDPRKARSASSATEILQQPWSALKSFTWGWPREQ</sequence>
<dbReference type="AlphaFoldDB" id="A0A8K1CAM3"/>
<feature type="region of interest" description="Disordered" evidence="1">
    <location>
        <begin position="194"/>
        <end position="219"/>
    </location>
</feature>
<proteinExistence type="predicted"/>
<accession>A0A8K1CAM3</accession>
<comment type="caution">
    <text evidence="2">The sequence shown here is derived from an EMBL/GenBank/DDBJ whole genome shotgun (WGS) entry which is preliminary data.</text>
</comment>
<evidence type="ECO:0000256" key="1">
    <source>
        <dbReference type="SAM" id="MobiDB-lite"/>
    </source>
</evidence>
<name>A0A8K1CAM3_PYTOL</name>
<reference evidence="2" key="1">
    <citation type="submission" date="2019-03" db="EMBL/GenBank/DDBJ databases">
        <title>Long read genome sequence of the mycoparasitic Pythium oligandrum ATCC 38472 isolated from sugarbeet rhizosphere.</title>
        <authorList>
            <person name="Gaulin E."/>
        </authorList>
    </citation>
    <scope>NUCLEOTIDE SEQUENCE</scope>
    <source>
        <strain evidence="2">ATCC 38472_TT</strain>
    </source>
</reference>
<dbReference type="EMBL" id="SPLM01000110">
    <property type="protein sequence ID" value="TMW59198.1"/>
    <property type="molecule type" value="Genomic_DNA"/>
</dbReference>
<gene>
    <name evidence="2" type="ORF">Poli38472_007343</name>
</gene>
<dbReference type="Proteomes" id="UP000794436">
    <property type="component" value="Unassembled WGS sequence"/>
</dbReference>
<evidence type="ECO:0000313" key="3">
    <source>
        <dbReference type="Proteomes" id="UP000794436"/>
    </source>
</evidence>